<evidence type="ECO:0000313" key="2">
    <source>
        <dbReference type="EMBL" id="GAA5530515.1"/>
    </source>
</evidence>
<feature type="domain" description="DUF7379" evidence="1">
    <location>
        <begin position="220"/>
        <end position="388"/>
    </location>
</feature>
<proteinExistence type="predicted"/>
<sequence length="487" mass="53256">MPNNQVRLDGSSQAHEVAPNYRIIAQGITGNAAVPSQEPRRGEAGAGVIKGLDLALISTESKLAQTFTLDLESSLPPPPGAMRGSSDFVLQTPDFGSNTAQAVLYTDQATGYSQWIFPEPSPNPATQRRGGASVTYRLPREPIVPLPPAPGEDARRGGVIKAIRKVVRVIAWKTDELIGNTLEAIISKWESVKRAYGWQNLPLNDTNPVDWSRMQTGRSLLLIHGTFSSATGAFAALPNETIGRLQQIYNGRLFAFNHPSLSVSPQANIDELLKTMPNNLELDVITHSRGGLVGRELLSRTQQGVPLRVRKMVMVACPNRGTPLADGEHWLTMLDRYTSLLADLPDTSASVIMEGILTVVKLIGHAGLRKLPGLAAMTPKNTYLQQLNTGQPGQTQIYAMVADYQPNDPNWIKRFMRQQGNKLIDHFFGEANDGVVPTAGGYQGNSDGSGWSIPSERRILFDTDKRINHSSFFGNPAVNQQLVEWLR</sequence>
<evidence type="ECO:0000259" key="1">
    <source>
        <dbReference type="Pfam" id="PF24096"/>
    </source>
</evidence>
<reference evidence="2 3" key="1">
    <citation type="submission" date="2024-02" db="EMBL/GenBank/DDBJ databases">
        <title>Herpetosiphon gulosus NBRC 112829.</title>
        <authorList>
            <person name="Ichikawa N."/>
            <person name="Katano-Makiyama Y."/>
            <person name="Hidaka K."/>
        </authorList>
    </citation>
    <scope>NUCLEOTIDE SEQUENCE [LARGE SCALE GENOMIC DNA]</scope>
    <source>
        <strain evidence="2 3">NBRC 112829</strain>
    </source>
</reference>
<gene>
    <name evidence="2" type="ORF">Hgul01_04334</name>
</gene>
<keyword evidence="3" id="KW-1185">Reference proteome</keyword>
<dbReference type="EMBL" id="BAABRU010000019">
    <property type="protein sequence ID" value="GAA5530515.1"/>
    <property type="molecule type" value="Genomic_DNA"/>
</dbReference>
<dbReference type="SUPFAM" id="SSF53474">
    <property type="entry name" value="alpha/beta-Hydrolases"/>
    <property type="match status" value="1"/>
</dbReference>
<dbReference type="InterPro" id="IPR029058">
    <property type="entry name" value="AB_hydrolase_fold"/>
</dbReference>
<protein>
    <recommendedName>
        <fullName evidence="1">DUF7379 domain-containing protein</fullName>
    </recommendedName>
</protein>
<accession>A0ABP9X7J2</accession>
<name>A0ABP9X7J2_9CHLR</name>
<dbReference type="Pfam" id="PF24096">
    <property type="entry name" value="DUF7379"/>
    <property type="match status" value="1"/>
</dbReference>
<dbReference type="Proteomes" id="UP001428290">
    <property type="component" value="Unassembled WGS sequence"/>
</dbReference>
<dbReference type="RefSeq" id="WP_345724114.1">
    <property type="nucleotide sequence ID" value="NZ_BAABRU010000019.1"/>
</dbReference>
<dbReference type="Gene3D" id="3.40.50.1820">
    <property type="entry name" value="alpha/beta hydrolase"/>
    <property type="match status" value="1"/>
</dbReference>
<organism evidence="2 3">
    <name type="scientific">Herpetosiphon gulosus</name>
    <dbReference type="NCBI Taxonomy" id="1973496"/>
    <lineage>
        <taxon>Bacteria</taxon>
        <taxon>Bacillati</taxon>
        <taxon>Chloroflexota</taxon>
        <taxon>Chloroflexia</taxon>
        <taxon>Herpetosiphonales</taxon>
        <taxon>Herpetosiphonaceae</taxon>
        <taxon>Herpetosiphon</taxon>
    </lineage>
</organism>
<comment type="caution">
    <text evidence="2">The sequence shown here is derived from an EMBL/GenBank/DDBJ whole genome shotgun (WGS) entry which is preliminary data.</text>
</comment>
<evidence type="ECO:0000313" key="3">
    <source>
        <dbReference type="Proteomes" id="UP001428290"/>
    </source>
</evidence>
<dbReference type="InterPro" id="IPR055803">
    <property type="entry name" value="DUF7379"/>
</dbReference>